<dbReference type="AlphaFoldDB" id="A0A9P0N1U5"/>
<reference evidence="1" key="1">
    <citation type="submission" date="2022-02" db="EMBL/GenBank/DDBJ databases">
        <authorList>
            <person name="King R."/>
        </authorList>
    </citation>
    <scope>NUCLEOTIDE SEQUENCE</scope>
</reference>
<gene>
    <name evidence="1" type="ORF">SPLIT_LOCUS3825</name>
</gene>
<evidence type="ECO:0000313" key="1">
    <source>
        <dbReference type="EMBL" id="CAH1638467.1"/>
    </source>
</evidence>
<name>A0A9P0N1U5_SPOLI</name>
<accession>A0A9P0N1U5</accession>
<sequence length="101" mass="11363">MFCYLVISGLFYNNTSVFLQTVCTVEDLLKFFQLYLTNCTEIEVDMNCNGLNNAMAAALQLGSCIQLKHAGLLNSRTSALFHLLVLYLHTNEFHSQLPPTL</sequence>
<proteinExistence type="predicted"/>
<protein>
    <submittedName>
        <fullName evidence="1">Uncharacterized protein</fullName>
    </submittedName>
</protein>
<dbReference type="EMBL" id="LR824549">
    <property type="protein sequence ID" value="CAH1638467.1"/>
    <property type="molecule type" value="Genomic_DNA"/>
</dbReference>
<organism evidence="1 2">
    <name type="scientific">Spodoptera littoralis</name>
    <name type="common">Egyptian cotton leafworm</name>
    <dbReference type="NCBI Taxonomy" id="7109"/>
    <lineage>
        <taxon>Eukaryota</taxon>
        <taxon>Metazoa</taxon>
        <taxon>Ecdysozoa</taxon>
        <taxon>Arthropoda</taxon>
        <taxon>Hexapoda</taxon>
        <taxon>Insecta</taxon>
        <taxon>Pterygota</taxon>
        <taxon>Neoptera</taxon>
        <taxon>Endopterygota</taxon>
        <taxon>Lepidoptera</taxon>
        <taxon>Glossata</taxon>
        <taxon>Ditrysia</taxon>
        <taxon>Noctuoidea</taxon>
        <taxon>Noctuidae</taxon>
        <taxon>Amphipyrinae</taxon>
        <taxon>Spodoptera</taxon>
    </lineage>
</organism>
<evidence type="ECO:0000313" key="2">
    <source>
        <dbReference type="Proteomes" id="UP001153321"/>
    </source>
</evidence>
<dbReference type="Proteomes" id="UP001153321">
    <property type="component" value="Chromosome 18"/>
</dbReference>
<keyword evidence="2" id="KW-1185">Reference proteome</keyword>